<keyword evidence="4 6" id="KW-0472">Membrane</keyword>
<evidence type="ECO:0000256" key="3">
    <source>
        <dbReference type="ARBA" id="ARBA00022989"/>
    </source>
</evidence>
<gene>
    <name evidence="7" type="ORF">POCULU_LOCUS5045</name>
</gene>
<organism evidence="7 8">
    <name type="scientific">Paraglomus occultum</name>
    <dbReference type="NCBI Taxonomy" id="144539"/>
    <lineage>
        <taxon>Eukaryota</taxon>
        <taxon>Fungi</taxon>
        <taxon>Fungi incertae sedis</taxon>
        <taxon>Mucoromycota</taxon>
        <taxon>Glomeromycotina</taxon>
        <taxon>Glomeromycetes</taxon>
        <taxon>Paraglomerales</taxon>
        <taxon>Paraglomeraceae</taxon>
        <taxon>Paraglomus</taxon>
    </lineage>
</organism>
<name>A0A9N9B2V9_9GLOM</name>
<keyword evidence="2 6" id="KW-0812">Transmembrane</keyword>
<feature type="region of interest" description="Disordered" evidence="5">
    <location>
        <begin position="97"/>
        <end position="118"/>
    </location>
</feature>
<keyword evidence="8" id="KW-1185">Reference proteome</keyword>
<protein>
    <submittedName>
        <fullName evidence="7">3820_t:CDS:1</fullName>
    </submittedName>
</protein>
<dbReference type="OrthoDB" id="10627208at2759"/>
<evidence type="ECO:0000256" key="4">
    <source>
        <dbReference type="ARBA" id="ARBA00023136"/>
    </source>
</evidence>
<dbReference type="GO" id="GO:0071944">
    <property type="term" value="C:cell periphery"/>
    <property type="evidence" value="ECO:0007669"/>
    <property type="project" value="UniProtKB-ARBA"/>
</dbReference>
<dbReference type="Proteomes" id="UP000789572">
    <property type="component" value="Unassembled WGS sequence"/>
</dbReference>
<dbReference type="InterPro" id="IPR051694">
    <property type="entry name" value="Immunoregulatory_rcpt-like"/>
</dbReference>
<keyword evidence="3 6" id="KW-1133">Transmembrane helix</keyword>
<dbReference type="PANTHER" id="PTHR15549:SF33">
    <property type="entry name" value="MEMBRANE PROTEIN WSC4, PUTATIVE (AFU_ORTHOLOGUE AFUA_5G09020)-RELATED"/>
    <property type="match status" value="1"/>
</dbReference>
<evidence type="ECO:0000313" key="8">
    <source>
        <dbReference type="Proteomes" id="UP000789572"/>
    </source>
</evidence>
<accession>A0A9N9B2V9</accession>
<comment type="caution">
    <text evidence="7">The sequence shown here is derived from an EMBL/GenBank/DDBJ whole genome shotgun (WGS) entry which is preliminary data.</text>
</comment>
<proteinExistence type="predicted"/>
<evidence type="ECO:0000256" key="5">
    <source>
        <dbReference type="SAM" id="MobiDB-lite"/>
    </source>
</evidence>
<evidence type="ECO:0000313" key="7">
    <source>
        <dbReference type="EMBL" id="CAG8551513.1"/>
    </source>
</evidence>
<feature type="transmembrane region" description="Helical" evidence="6">
    <location>
        <begin position="20"/>
        <end position="37"/>
    </location>
</feature>
<evidence type="ECO:0000256" key="6">
    <source>
        <dbReference type="SAM" id="Phobius"/>
    </source>
</evidence>
<dbReference type="GO" id="GO:0016020">
    <property type="term" value="C:membrane"/>
    <property type="evidence" value="ECO:0007669"/>
    <property type="project" value="UniProtKB-SubCell"/>
</dbReference>
<dbReference type="EMBL" id="CAJVPJ010000718">
    <property type="protein sequence ID" value="CAG8551513.1"/>
    <property type="molecule type" value="Genomic_DNA"/>
</dbReference>
<evidence type="ECO:0000256" key="2">
    <source>
        <dbReference type="ARBA" id="ARBA00022692"/>
    </source>
</evidence>
<dbReference type="AlphaFoldDB" id="A0A9N9B2V9"/>
<dbReference type="PANTHER" id="PTHR15549">
    <property type="entry name" value="PAIRED IMMUNOGLOBULIN-LIKE TYPE 2 RECEPTOR"/>
    <property type="match status" value="1"/>
</dbReference>
<sequence length="230" mass="24450">MSIKLQLLNLQSSISATTMVGSRVFPVYLFILLAISVNPSSQRAVIPGQLNGGDLITTASPSSLIIKRHTHKPPSTISTTTPSNQIATTTALSQITSVASTENPSPTNDASNSDTTSSAKTNILSKPAVVAGIAIAVAAFGILIGWLGCICYTRRKQRNSSGATQDRGLSEWKRASAVFDAALLRLPRFFFEEEEDDGLTNNIANVSEVGSVDGENTIQAPLRVRWVHPG</sequence>
<reference evidence="7" key="1">
    <citation type="submission" date="2021-06" db="EMBL/GenBank/DDBJ databases">
        <authorList>
            <person name="Kallberg Y."/>
            <person name="Tangrot J."/>
            <person name="Rosling A."/>
        </authorList>
    </citation>
    <scope>NUCLEOTIDE SEQUENCE</scope>
    <source>
        <strain evidence="7">IA702</strain>
    </source>
</reference>
<feature type="compositionally biased region" description="Low complexity" evidence="5">
    <location>
        <begin position="107"/>
        <end position="118"/>
    </location>
</feature>
<comment type="subcellular location">
    <subcellularLocation>
        <location evidence="1">Membrane</location>
        <topology evidence="1">Single-pass membrane protein</topology>
    </subcellularLocation>
</comment>
<feature type="transmembrane region" description="Helical" evidence="6">
    <location>
        <begin position="128"/>
        <end position="152"/>
    </location>
</feature>
<evidence type="ECO:0000256" key="1">
    <source>
        <dbReference type="ARBA" id="ARBA00004167"/>
    </source>
</evidence>
<feature type="compositionally biased region" description="Polar residues" evidence="5">
    <location>
        <begin position="97"/>
        <end position="106"/>
    </location>
</feature>